<evidence type="ECO:0000313" key="21">
    <source>
        <dbReference type="Proteomes" id="UP000799537"/>
    </source>
</evidence>
<dbReference type="PANTHER" id="PTHR28216">
    <property type="entry name" value="DASH COMPLEX SUBUNIT DUO1"/>
    <property type="match status" value="1"/>
</dbReference>
<evidence type="ECO:0000256" key="16">
    <source>
        <dbReference type="ARBA" id="ARBA00023328"/>
    </source>
</evidence>
<keyword evidence="8" id="KW-0493">Microtubule</keyword>
<feature type="compositionally biased region" description="Low complexity" evidence="19">
    <location>
        <begin position="213"/>
        <end position="229"/>
    </location>
</feature>
<sequence length="236" mass="26042">MSKGDIPNIAKLQLEEPDEDLFASPNSGATTQKHTPSSNASSVQKPHAPKQSKQDIEDARNAQLQAELEKVREVNRVIEGVTASLTKAKDNMETVNRTVNDASTLLATWTRILSQTEHNQRLILDQQWQGATRDVEDMENEEARKAQDAERRAMEEQRRREEAQRKAEEEERKRAAVEDKRARAGLSRTRSTRGTSSSTRGTAGTAGRGRGTTGATRGTSSYGRVSSTRGRGRGLG</sequence>
<dbReference type="PANTHER" id="PTHR28216:SF1">
    <property type="entry name" value="DASH COMPLEX SUBUNIT DUO1"/>
    <property type="match status" value="1"/>
</dbReference>
<feature type="compositionally biased region" description="Polar residues" evidence="19">
    <location>
        <begin position="24"/>
        <end position="44"/>
    </location>
</feature>
<feature type="region of interest" description="Disordered" evidence="19">
    <location>
        <begin position="1"/>
        <end position="61"/>
    </location>
</feature>
<reference evidence="20" key="1">
    <citation type="journal article" date="2020" name="Stud. Mycol.">
        <title>101 Dothideomycetes genomes: a test case for predicting lifestyles and emergence of pathogens.</title>
        <authorList>
            <person name="Haridas S."/>
            <person name="Albert R."/>
            <person name="Binder M."/>
            <person name="Bloem J."/>
            <person name="Labutti K."/>
            <person name="Salamov A."/>
            <person name="Andreopoulos B."/>
            <person name="Baker S."/>
            <person name="Barry K."/>
            <person name="Bills G."/>
            <person name="Bluhm B."/>
            <person name="Cannon C."/>
            <person name="Castanera R."/>
            <person name="Culley D."/>
            <person name="Daum C."/>
            <person name="Ezra D."/>
            <person name="Gonzalez J."/>
            <person name="Henrissat B."/>
            <person name="Kuo A."/>
            <person name="Liang C."/>
            <person name="Lipzen A."/>
            <person name="Lutzoni F."/>
            <person name="Magnuson J."/>
            <person name="Mondo S."/>
            <person name="Nolan M."/>
            <person name="Ohm R."/>
            <person name="Pangilinan J."/>
            <person name="Park H.-J."/>
            <person name="Ramirez L."/>
            <person name="Alfaro M."/>
            <person name="Sun H."/>
            <person name="Tritt A."/>
            <person name="Yoshinaga Y."/>
            <person name="Zwiers L.-H."/>
            <person name="Turgeon B."/>
            <person name="Goodwin S."/>
            <person name="Spatafora J."/>
            <person name="Crous P."/>
            <person name="Grigoriev I."/>
        </authorList>
    </citation>
    <scope>NUCLEOTIDE SEQUENCE</scope>
    <source>
        <strain evidence="20">ATCC 36951</strain>
    </source>
</reference>
<evidence type="ECO:0000256" key="15">
    <source>
        <dbReference type="ARBA" id="ARBA00023306"/>
    </source>
</evidence>
<organism evidence="20 21">
    <name type="scientific">Zasmidium cellare ATCC 36951</name>
    <dbReference type="NCBI Taxonomy" id="1080233"/>
    <lineage>
        <taxon>Eukaryota</taxon>
        <taxon>Fungi</taxon>
        <taxon>Dikarya</taxon>
        <taxon>Ascomycota</taxon>
        <taxon>Pezizomycotina</taxon>
        <taxon>Dothideomycetes</taxon>
        <taxon>Dothideomycetidae</taxon>
        <taxon>Mycosphaerellales</taxon>
        <taxon>Mycosphaerellaceae</taxon>
        <taxon>Zasmidium</taxon>
    </lineage>
</organism>
<keyword evidence="13" id="KW-0206">Cytoskeleton</keyword>
<dbReference type="OrthoDB" id="5599235at2759"/>
<protein>
    <recommendedName>
        <fullName evidence="17">DASH complex subunit DUO1</fullName>
    </recommendedName>
    <alternativeName>
        <fullName evidence="18">Outer kinetochore protein DUO1</fullName>
    </alternativeName>
</protein>
<evidence type="ECO:0000256" key="11">
    <source>
        <dbReference type="ARBA" id="ARBA00022838"/>
    </source>
</evidence>
<dbReference type="GO" id="GO:0000278">
    <property type="term" value="P:mitotic cell cycle"/>
    <property type="evidence" value="ECO:0007669"/>
    <property type="project" value="InterPro"/>
</dbReference>
<name>A0A6A6CNE2_ZASCE</name>
<dbReference type="RefSeq" id="XP_033668148.1">
    <property type="nucleotide sequence ID" value="XM_033806450.1"/>
</dbReference>
<evidence type="ECO:0000313" key="20">
    <source>
        <dbReference type="EMBL" id="KAF2167259.1"/>
    </source>
</evidence>
<dbReference type="GO" id="GO:0042729">
    <property type="term" value="C:DASH complex"/>
    <property type="evidence" value="ECO:0007669"/>
    <property type="project" value="InterPro"/>
</dbReference>
<keyword evidence="5" id="KW-0158">Chromosome</keyword>
<evidence type="ECO:0000256" key="18">
    <source>
        <dbReference type="ARBA" id="ARBA00044358"/>
    </source>
</evidence>
<evidence type="ECO:0000256" key="13">
    <source>
        <dbReference type="ARBA" id="ARBA00023212"/>
    </source>
</evidence>
<evidence type="ECO:0000256" key="12">
    <source>
        <dbReference type="ARBA" id="ARBA00023054"/>
    </source>
</evidence>
<comment type="subcellular location">
    <subcellularLocation>
        <location evidence="3">Chromosome</location>
        <location evidence="3">Centromere</location>
        <location evidence="3">Kinetochore</location>
    </subcellularLocation>
    <subcellularLocation>
        <location evidence="2">Cytoplasm</location>
        <location evidence="2">Cytoskeleton</location>
        <location evidence="2">Spindle</location>
    </subcellularLocation>
    <subcellularLocation>
        <location evidence="1">Nucleus</location>
    </subcellularLocation>
</comment>
<evidence type="ECO:0000256" key="19">
    <source>
        <dbReference type="SAM" id="MobiDB-lite"/>
    </source>
</evidence>
<accession>A0A6A6CNE2</accession>
<keyword evidence="16" id="KW-0137">Centromere</keyword>
<evidence type="ECO:0000256" key="17">
    <source>
        <dbReference type="ARBA" id="ARBA00044152"/>
    </source>
</evidence>
<evidence type="ECO:0000256" key="9">
    <source>
        <dbReference type="ARBA" id="ARBA00022776"/>
    </source>
</evidence>
<dbReference type="GO" id="GO:0007059">
    <property type="term" value="P:chromosome segregation"/>
    <property type="evidence" value="ECO:0007669"/>
    <property type="project" value="UniProtKB-KW"/>
</dbReference>
<evidence type="ECO:0000256" key="2">
    <source>
        <dbReference type="ARBA" id="ARBA00004186"/>
    </source>
</evidence>
<dbReference type="Proteomes" id="UP000799537">
    <property type="component" value="Unassembled WGS sequence"/>
</dbReference>
<comment type="similarity">
    <text evidence="4">Belongs to the DASH complex DUO1 family.</text>
</comment>
<evidence type="ECO:0000256" key="3">
    <source>
        <dbReference type="ARBA" id="ARBA00004629"/>
    </source>
</evidence>
<evidence type="ECO:0000256" key="8">
    <source>
        <dbReference type="ARBA" id="ARBA00022701"/>
    </source>
</evidence>
<keyword evidence="11" id="KW-0995">Kinetochore</keyword>
<keyword evidence="14" id="KW-0539">Nucleus</keyword>
<dbReference type="GO" id="GO:0005874">
    <property type="term" value="C:microtubule"/>
    <property type="evidence" value="ECO:0007669"/>
    <property type="project" value="UniProtKB-KW"/>
</dbReference>
<evidence type="ECO:0000256" key="6">
    <source>
        <dbReference type="ARBA" id="ARBA00022490"/>
    </source>
</evidence>
<keyword evidence="15" id="KW-0131">Cell cycle</keyword>
<keyword evidence="6" id="KW-0963">Cytoplasm</keyword>
<dbReference type="GO" id="GO:0051301">
    <property type="term" value="P:cell division"/>
    <property type="evidence" value="ECO:0007669"/>
    <property type="project" value="UniProtKB-KW"/>
</dbReference>
<keyword evidence="10" id="KW-0159">Chromosome partition</keyword>
<evidence type="ECO:0000256" key="1">
    <source>
        <dbReference type="ARBA" id="ARBA00004123"/>
    </source>
</evidence>
<evidence type="ECO:0000256" key="10">
    <source>
        <dbReference type="ARBA" id="ARBA00022829"/>
    </source>
</evidence>
<feature type="compositionally biased region" description="Low complexity" evidence="19">
    <location>
        <begin position="184"/>
        <end position="203"/>
    </location>
</feature>
<feature type="region of interest" description="Disordered" evidence="19">
    <location>
        <begin position="131"/>
        <end position="236"/>
    </location>
</feature>
<dbReference type="AlphaFoldDB" id="A0A6A6CNE2"/>
<dbReference type="GO" id="GO:0072686">
    <property type="term" value="C:mitotic spindle"/>
    <property type="evidence" value="ECO:0007669"/>
    <property type="project" value="InterPro"/>
</dbReference>
<dbReference type="InterPro" id="IPR013960">
    <property type="entry name" value="DASH_Duo1"/>
</dbReference>
<keyword evidence="21" id="KW-1185">Reference proteome</keyword>
<dbReference type="GeneID" id="54559722"/>
<keyword evidence="9" id="KW-0498">Mitosis</keyword>
<dbReference type="Pfam" id="PF08651">
    <property type="entry name" value="DASH_Duo1"/>
    <property type="match status" value="1"/>
</dbReference>
<keyword evidence="7" id="KW-0132">Cell division</keyword>
<feature type="compositionally biased region" description="Basic and acidic residues" evidence="19">
    <location>
        <begin position="141"/>
        <end position="182"/>
    </location>
</feature>
<evidence type="ECO:0000256" key="4">
    <source>
        <dbReference type="ARBA" id="ARBA00005366"/>
    </source>
</evidence>
<evidence type="ECO:0000256" key="5">
    <source>
        <dbReference type="ARBA" id="ARBA00022454"/>
    </source>
</evidence>
<evidence type="ECO:0000256" key="7">
    <source>
        <dbReference type="ARBA" id="ARBA00022618"/>
    </source>
</evidence>
<keyword evidence="12" id="KW-0175">Coiled coil</keyword>
<evidence type="ECO:0000256" key="14">
    <source>
        <dbReference type="ARBA" id="ARBA00023242"/>
    </source>
</evidence>
<gene>
    <name evidence="20" type="ORF">M409DRAFT_22686</name>
</gene>
<proteinExistence type="inferred from homology"/>
<dbReference type="EMBL" id="ML993594">
    <property type="protein sequence ID" value="KAF2167259.1"/>
    <property type="molecule type" value="Genomic_DNA"/>
</dbReference>